<keyword evidence="8" id="KW-1185">Reference proteome</keyword>
<evidence type="ECO:0000256" key="1">
    <source>
        <dbReference type="ARBA" id="ARBA00022737"/>
    </source>
</evidence>
<feature type="region of interest" description="Disordered" evidence="4">
    <location>
        <begin position="1762"/>
        <end position="1790"/>
    </location>
</feature>
<dbReference type="InterPro" id="IPR003152">
    <property type="entry name" value="FATC_dom"/>
</dbReference>
<evidence type="ECO:0000256" key="3">
    <source>
        <dbReference type="SAM" id="Coils"/>
    </source>
</evidence>
<evidence type="ECO:0000256" key="2">
    <source>
        <dbReference type="ARBA" id="ARBA00023161"/>
    </source>
</evidence>
<dbReference type="Pfam" id="PF02985">
    <property type="entry name" value="HEAT"/>
    <property type="match status" value="1"/>
</dbReference>
<evidence type="ECO:0000259" key="5">
    <source>
        <dbReference type="PROSITE" id="PS50290"/>
    </source>
</evidence>
<evidence type="ECO:0000259" key="6">
    <source>
        <dbReference type="PROSITE" id="PS51190"/>
    </source>
</evidence>
<feature type="domain" description="PI3K/PI4K catalytic" evidence="5">
    <location>
        <begin position="2598"/>
        <end position="2978"/>
    </location>
</feature>
<feature type="compositionally biased region" description="Gly residues" evidence="4">
    <location>
        <begin position="4533"/>
        <end position="4545"/>
    </location>
</feature>
<sequence>MAQQIPPHFRPALNPRELPAHRVERLWALHADLTTAPGLAAAAAWLPPAWPHLLQLLSDPHHDVRSAAAPLLGHLGAALACGREPRLAGRLPPGALLDWGLAVLSPGSALPAAQRMTPEAREAALCALHACASALPSPRLEPYAQSLLRLVCGLLEAPATPPRLLGPLMRTLMAALPAAPLAALGQAFGDLADLLCGWALGGGVAEQDRHQVRLVLHALRPQWHSHPDLTASLTANMLGDAAEAAAAAAAAAAASNPSEAAAQAASCLQLAQLLTDILSAASLRPVARLASPSPAVQSGAVHPSQLALPFTAPYGAVPVPHQGPAAPPLPPQPPPALPLALTALLPTRPAADTARHIAQLYPRFLSVLKLLRQTLAGLDASDLAAAGIDLPAGSSAASGGGSGGDRSSGADAAWPGRLCGCVEALAESTASVVAALDARDVEDVWEAVCSSASDGGGSGSKAAAGAGAEGRASLEDVAARLQALTVSQTKPGAEVAVGASALRGDVLGPVGFAAAAAGLRLANVEGASAAAAAALPLGRREVLRLWALQEGLEWAVAALGGAALPQTPPAASTGSAAAAAGLLSGAPGPGPDAVALVGLSARLLRFAEAEPRPPSGSSGGGDGGSGGGGAGGVAAPAAGVVGRVLVSELVLERGVAPLRASPEPAAVAAAARLAQAILSEAGPAAAAAAVDWLLADVSRGLAPTAAAEGGDERAALAAAAFSLAVLQAACSKALLSPGSAAGVEALAWRALRAAMPVAVAAAPETLGSSGVTDGGADGEAAAAAPQDSAPPGLALAVAATLPASLLAALCDAWAAAGLSVLAAATAAWAQPQPLLTVGQTALNQPHSNLPAGRADAALSAPVGAYLRGLHSLIADGPGPAGVAGRAASASAAPPAVQLRVVMALRRMLVSVALSGSAARLLRREPLFGLAAATLAAAMASDASAVRAAAADAAASLVSRVLQPSPPSPQPIFLPAPAAAAAAAATPRQLPPPPRPESFAPLTAMAWELCTDPAAEVAAAAARLVADLAEASLAASAAVGPVSYSAWLPTWQDSIATAPPAKIMRPQQLAKLFELIFQSAAAAGGAAGVLLRKRVPTGGAPGGGGTADGDGDAAGRIEALQRLALGLVAAEPPLPPPPAALPEVAAAASAAATPPPPVTLAPDVLLRSSPALAWLAVQEGAKLIVGNRLRTHLGGPTQTLGALERMLQATHARLAQERRASGPAASASACPVFVHPSAPPSPSRDAAWLALELVGALERCVAHAAEGLPGGWGGGGGGGGGGVGGGGLPQPVLAFFAANKKVCEEWFARVRELLARTAALAGAHHAAAHHGLLRLRDVRRSQAQLLAALARERRAAAAGAAGDRGGAGGAAAAAPKAQGGREGAGPAEPAEAAAEGGPGGRRGGPLKQLQRRGNSGSATPTRSGATAPPGNAVAAAAAAAAAAATAAMTGGGGSAATTTTTAAAGGPAGEAADGGGAGGAANPGATVAGLEASLSRLAGAVVELLVLVGGALLAMGEPDGLQGLHAWALREFEPLLQGAHLPGASAVAAAAAAAAAGGGAGGAPAPGASPRAGSGGSGRAPTRGARSGSKGQHRDPFAWLQGLRLQAGGAYEQALVAYNAFLAPPPPPPAAPSQQPQAQALPGQAQAQAGPTWGPAAAALELGAGAQAFVAERVGECYAALGDWAGMQGLLTAFGRTAASEPAVGGWWPGAAAVIEARFGPLAAHDTAPPGTAAAELVPVTPGDATATLLSALRALERGAAASAAAPSHAMQPPPPARGALPYGSRPPLAPPPQPLAPLLLPQPGLAPWREAVGAELSRLSDRVRTAALAEPTTQRELLLQTCSLRAAARALDVAVSGGGGAPAAAAAAGGPWPGLLIARSSGAAAGGGIGAALLSADGGLQPAALRDVATVAALQRPLRAVDPAAAAAASRALALEHLRAAAAAANWGLAGRLVAAAAARAMGPGADGARAVLAVAHSLVSSSSGRLQPGQVVQLQLRALLPALTAPLVAAVAAASAAPPPPGRQAGGDADDMACALVTLSRWMLRASSAPLAAAAAAVGLPLAAAPPPPGFDPGWQVAADWRALCRVLLTQLATHHPTSSSSVPPPPQSLAHPAFAVPEALLQGAGAGALPAACACLRALQLSHASPRAWKAWADLLYRTTKEQRSKAASAAAAAAAAAAASGGGGVGGAGAAGGVAAAAAEAAAAGYGAAAVAYCCYLRLSYAAEAVSRPEDVLPVLLQVLHIVVRHSGPIEGLLASQLASVPPGAWAAVTPQLLAQLPGAGGATRRLLAALLRAVGAAAPSTVLYPAVVEVRAADAAAAAGAAAEDGPDSGSGSGSMVPELRALLADLGRARPGLLSGVELLVSELERLTVLWDERWAGLLAEVEVELSRRAVSLQAEAARVADDPSLSGAQRQALLASRYTTLTAPALLLLEKQLRATATTPAQTPHERAFAAAALPRLRAAAAALRDGAGVTDWAKPAAAWAPLRAAAAAAARQQRAPLPPMAQLSPRLAALAGSEVPMPGCHDGAGSGAAGSALLAAGLPPPPAAAAAAAAQATGGLPSLWPTVADAAGSGSGPSGSGSGSGPGGGVTVAGVGSRVVALPTKTRPKRVELLGSDGRRYGFLLKGREDLRMDERLMQLLRAIRSLLSADPAASARGLPGAVRDLAVTPLGPRAGLIQWVPATTSMLAVFRAWQGSVMERHAAMAAARAEGAAKAAAEGVPPPPELEPPPPGAASRPMDLFYATLVPALQDRGLSSATPRRAWPADVLRSVFTSLAAGAPRAILGRALWGGAGSAAGAWRRQQLYARSLGAMSMVGHLLGLGDRHLDNLLLLEGGGGGEGAGSGTGAAAGGGGCVLHIDYNCCWDKGAKLRVPEVVPFRLTQMLSTALGVGGLEGPFRAACELTLGCLRRRREALVGLADAILSDPGVDWAVEREDAAARQDMEAAVALGLFVSRADEAQRQLQALEAALPALLDGPGAVGALLAYTEAHAFAEAMRGAAAEAQTRVAAAKAALAAANRAEAEAGALLAAAAQESASLTSEAAALRGALPGLLAEAGGWAQQHAASLGVLRDGAFLEGPLGSCASWRARDAGGPLGLLSELPPGEAPQAQAQAQPLLRAVVGGDGSVLAQLPEELVISCHEYDAQAEQLLGSREAAMYDAIGALTQYGTIVRKLLPPSYPADSYHHRWAQSLAALAAGGLAMPAVAQAAALAPREPRPTDVATAWQALRGSQRLATAAAVVLAPGTAEAAAALAGRVAGARVLGRELAAPVAAAARALAEVQAQAAAALAAAAAAAAGGPAASTEALARQLTLMLGGGPQGPENAAASAATLAALVALVSAADGRARSVAARLPPPSPGAGVTTAAAAAVLPDLVYLGAQAAGLAAAVGAVSAVDPALRSQLPNGGGGAADGSLTAAAAAFSRWPELQQRLAADVVPDLAGQIHVSSGGSAAAASTPAGAAAGVPATPLAQAEADLQVLLRPLEETLAAARNAEARSQALAELHATYHMRAAELRSRTAMAAAMDDGRELAEAEAELAELDAAWASRDAVGGVVAAEAAAAAEAVAEALRRFYGVVLGPARLPADLTATAPAAPLPGGGEGWAEAAGGGGHAATAVLTAWWEAVTEAVAPLQPAAAGALPLPLRPLQRCIDVTCLVAWSVRAVQGLKLTAPPGSDGALAEAYGAVLPLLARRAGELTAAALAAHLTAHLPPLAAALAEAAEQRRRLTAAAKPGGAFPAASAAAGLGSDAPNTPELVPFTAFDPDLAGEGEALDAGGLEDDDGGLGGADGDGDGGFGDGDGEVGWRPYDADGDGNGDGDDAGAADGDDGYDLDLGLELDLDDGFGGGMADDMDAGVRQGSAAGAPPSLAKQHAAAAADAAASRGRAAAASPEEAAALVDRLAARAAAVAAAAAAAAVDPTAAAAAAAAESAQHAAHGQAHGQAHGRHPPTHAHSHGGGGGGAGGWAAGPDARGSRTARLQRLAAYEWLHEHHLLQALPPGDPRLGEALAHFFAAAATDPLQPSSRGLGGGGACPGGAAGGSTAAGGGPGGGGGAAPGRLALLTRLQAAVDGLPGVQGALGQWEAASASAANQVVALLRGAPEQFPVDTALAAQRAQGLLARRGAWLAEARAAETRVCQVAEALLAFEYSRQGVTLAPGGGAPAADGFAPHAQALARAEVLAALAGGEAARRAAVAEASERAAEGGRRAAEARYALEVAQYEEVAASSQLTAHLPQLVSRSLDLGPAAAEAEPGVRALMALLAGRLGPALRELTSVAAQHPAAADVASVAASVAGHYDAARSAAEALAEALPATTAALAAADAACPLPPAMATEVGFLSAQLVGGPAEAEATRRRALALLQHLAAPVAALQPVVHRVLELPRAVSQLRVELSALASAAASIAAAVQSKHLLPASAADEAQPGPTGAQPGQGGPQGQTPGSQTPPLPAGASAGPSQVADDASGGADGTSADGSGKPAGAAAAQQRLAAAAADHVQHHRSRRSAADEARRRAFAAGALRRFVAKLEGRDGASDAGGGAASGGQPAGAGSVPLSVADQVEVLVRQATSTERLAQMYEGWTAWI</sequence>
<dbReference type="InterPro" id="IPR011989">
    <property type="entry name" value="ARM-like"/>
</dbReference>
<feature type="compositionally biased region" description="Polar residues" evidence="4">
    <location>
        <begin position="1410"/>
        <end position="1422"/>
    </location>
</feature>
<dbReference type="Pfam" id="PF02260">
    <property type="entry name" value="FATC"/>
    <property type="match status" value="1"/>
</dbReference>
<gene>
    <name evidence="7" type="ORF">HYH03_001354</name>
</gene>
<feature type="compositionally biased region" description="Pro residues" evidence="4">
    <location>
        <begin position="2724"/>
        <end position="2736"/>
    </location>
</feature>
<dbReference type="SUPFAM" id="SSF56112">
    <property type="entry name" value="Protein kinase-like (PK-like)"/>
    <property type="match status" value="1"/>
</dbReference>
<feature type="compositionally biased region" description="Gly residues" evidence="4">
    <location>
        <begin position="2576"/>
        <end position="2593"/>
    </location>
</feature>
<dbReference type="PANTHER" id="PTHR11139">
    <property type="entry name" value="ATAXIA TELANGIECTASIA MUTATED ATM -RELATED"/>
    <property type="match status" value="1"/>
</dbReference>
<evidence type="ECO:0000313" key="8">
    <source>
        <dbReference type="Proteomes" id="UP000612055"/>
    </source>
</evidence>
<feature type="compositionally biased region" description="Low complexity" evidence="4">
    <location>
        <begin position="1369"/>
        <end position="1394"/>
    </location>
</feature>
<dbReference type="PROSITE" id="PS50290">
    <property type="entry name" value="PI3_4_KINASE_3"/>
    <property type="match status" value="1"/>
</dbReference>
<comment type="caution">
    <text evidence="7">The sequence shown here is derived from an EMBL/GenBank/DDBJ whole genome shotgun (WGS) entry which is preliminary data.</text>
</comment>
<feature type="compositionally biased region" description="Low complexity" evidence="4">
    <location>
        <begin position="1631"/>
        <end position="1651"/>
    </location>
</feature>
<dbReference type="GO" id="GO:0004674">
    <property type="term" value="F:protein serine/threonine kinase activity"/>
    <property type="evidence" value="ECO:0007669"/>
    <property type="project" value="InterPro"/>
</dbReference>
<dbReference type="Gene3D" id="3.30.1010.10">
    <property type="entry name" value="Phosphatidylinositol 3-kinase Catalytic Subunit, Chain A, domain 4"/>
    <property type="match status" value="1"/>
</dbReference>
<dbReference type="Pfam" id="PF00454">
    <property type="entry name" value="PI3_PI4_kinase"/>
    <property type="match status" value="1"/>
</dbReference>
<feature type="coiled-coil region" evidence="3">
    <location>
        <begin position="3487"/>
        <end position="3547"/>
    </location>
</feature>
<proteinExistence type="predicted"/>
<dbReference type="InterPro" id="IPR050517">
    <property type="entry name" value="DDR_Repair_Kinase"/>
</dbReference>
<dbReference type="GO" id="GO:0000184">
    <property type="term" value="P:nuclear-transcribed mRNA catabolic process, nonsense-mediated decay"/>
    <property type="evidence" value="ECO:0007669"/>
    <property type="project" value="UniProtKB-KW"/>
</dbReference>
<feature type="compositionally biased region" description="Low complexity" evidence="4">
    <location>
        <begin position="4449"/>
        <end position="4492"/>
    </location>
</feature>
<feature type="compositionally biased region" description="Basic residues" evidence="4">
    <location>
        <begin position="3946"/>
        <end position="3957"/>
    </location>
</feature>
<organism evidence="7 8">
    <name type="scientific">Edaphochlamys debaryana</name>
    <dbReference type="NCBI Taxonomy" id="47281"/>
    <lineage>
        <taxon>Eukaryota</taxon>
        <taxon>Viridiplantae</taxon>
        <taxon>Chlorophyta</taxon>
        <taxon>core chlorophytes</taxon>
        <taxon>Chlorophyceae</taxon>
        <taxon>CS clade</taxon>
        <taxon>Chlamydomonadales</taxon>
        <taxon>Chlamydomonadales incertae sedis</taxon>
        <taxon>Edaphochlamys</taxon>
    </lineage>
</organism>
<feature type="compositionally biased region" description="Gly residues" evidence="4">
    <location>
        <begin position="3958"/>
        <end position="3969"/>
    </location>
</feature>
<keyword evidence="1" id="KW-0677">Repeat</keyword>
<name>A0A835YGM3_9CHLO</name>
<keyword evidence="3" id="KW-0175">Coiled coil</keyword>
<dbReference type="Pfam" id="PF15785">
    <property type="entry name" value="SMG1"/>
    <property type="match status" value="1"/>
</dbReference>
<dbReference type="InterPro" id="IPR016024">
    <property type="entry name" value="ARM-type_fold"/>
</dbReference>
<feature type="compositionally biased region" description="Gly residues" evidence="4">
    <location>
        <begin position="617"/>
        <end position="630"/>
    </location>
</feature>
<dbReference type="Gene3D" id="1.10.1070.11">
    <property type="entry name" value="Phosphatidylinositol 3-/4-kinase, catalytic domain"/>
    <property type="match status" value="1"/>
</dbReference>
<dbReference type="InterPro" id="IPR011009">
    <property type="entry name" value="Kinase-like_dom_sf"/>
</dbReference>
<dbReference type="PROSITE" id="PS51190">
    <property type="entry name" value="FATC"/>
    <property type="match status" value="1"/>
</dbReference>
<evidence type="ECO:0000313" key="7">
    <source>
        <dbReference type="EMBL" id="KAG2500586.1"/>
    </source>
</evidence>
<feature type="compositionally biased region" description="Low complexity" evidence="4">
    <location>
        <begin position="3744"/>
        <end position="3754"/>
    </location>
</feature>
<dbReference type="PANTHER" id="PTHR11139:SF124">
    <property type="entry name" value="NON-SPECIFIC SERINE_THREONINE PROTEIN KINASE"/>
    <property type="match status" value="1"/>
</dbReference>
<dbReference type="SUPFAM" id="SSF48371">
    <property type="entry name" value="ARM repeat"/>
    <property type="match status" value="1"/>
</dbReference>
<evidence type="ECO:0000256" key="4">
    <source>
        <dbReference type="SAM" id="MobiDB-lite"/>
    </source>
</evidence>
<evidence type="ECO:0008006" key="9">
    <source>
        <dbReference type="Google" id="ProtNLM"/>
    </source>
</evidence>
<feature type="domain" description="FATC" evidence="6">
    <location>
        <begin position="4550"/>
        <end position="4582"/>
    </location>
</feature>
<dbReference type="InterPro" id="IPR031559">
    <property type="entry name" value="SMG1"/>
</dbReference>
<feature type="region of interest" description="Disordered" evidence="4">
    <location>
        <begin position="2568"/>
        <end position="2593"/>
    </location>
</feature>
<dbReference type="FunFam" id="1.10.1070.11:FF:000096">
    <property type="entry name" value="Phosphatidylinositol 3-kinase-related protein kinase"/>
    <property type="match status" value="1"/>
</dbReference>
<feature type="region of interest" description="Disordered" evidence="4">
    <location>
        <begin position="3930"/>
        <end position="3976"/>
    </location>
</feature>
<dbReference type="SMART" id="SM01343">
    <property type="entry name" value="FATC"/>
    <property type="match status" value="1"/>
</dbReference>
<feature type="region of interest" description="Disordered" evidence="4">
    <location>
        <begin position="4528"/>
        <end position="4550"/>
    </location>
</feature>
<feature type="region of interest" description="Disordered" evidence="4">
    <location>
        <begin position="1624"/>
        <end position="1651"/>
    </location>
</feature>
<dbReference type="InterPro" id="IPR000357">
    <property type="entry name" value="HEAT"/>
</dbReference>
<protein>
    <recommendedName>
        <fullName evidence="9">Non-specific serine/threonine protein kinase</fullName>
    </recommendedName>
</protein>
<feature type="compositionally biased region" description="Acidic residues" evidence="4">
    <location>
        <begin position="3769"/>
        <end position="3786"/>
    </location>
</feature>
<feature type="region of interest" description="Disordered" evidence="4">
    <location>
        <begin position="3852"/>
        <end position="3879"/>
    </location>
</feature>
<dbReference type="GO" id="GO:0005634">
    <property type="term" value="C:nucleus"/>
    <property type="evidence" value="ECO:0007669"/>
    <property type="project" value="TreeGrafter"/>
</dbReference>
<dbReference type="SMART" id="SM00146">
    <property type="entry name" value="PI3Kc"/>
    <property type="match status" value="1"/>
</dbReference>
<dbReference type="InterPro" id="IPR000403">
    <property type="entry name" value="PI3/4_kinase_cat_dom"/>
</dbReference>
<dbReference type="EMBL" id="JAEHOE010000003">
    <property type="protein sequence ID" value="KAG2500586.1"/>
    <property type="molecule type" value="Genomic_DNA"/>
</dbReference>
<dbReference type="Gene3D" id="1.25.10.10">
    <property type="entry name" value="Leucine-rich Repeat Variant"/>
    <property type="match status" value="1"/>
</dbReference>
<feature type="region of interest" description="Disordered" evidence="4">
    <location>
        <begin position="1557"/>
        <end position="1592"/>
    </location>
</feature>
<feature type="compositionally biased region" description="Low complexity" evidence="4">
    <location>
        <begin position="1578"/>
        <end position="1588"/>
    </location>
</feature>
<feature type="region of interest" description="Disordered" evidence="4">
    <location>
        <begin position="3744"/>
        <end position="3831"/>
    </location>
</feature>
<accession>A0A835YGM3</accession>
<feature type="region of interest" description="Disordered" evidence="4">
    <location>
        <begin position="609"/>
        <end position="630"/>
    </location>
</feature>
<keyword evidence="2" id="KW-0866">Nonsense-mediated mRNA decay</keyword>
<dbReference type="OrthoDB" id="515939at2759"/>
<reference evidence="7" key="1">
    <citation type="journal article" date="2020" name="bioRxiv">
        <title>Comparative genomics of Chlamydomonas.</title>
        <authorList>
            <person name="Craig R.J."/>
            <person name="Hasan A.R."/>
            <person name="Ness R.W."/>
            <person name="Keightley P.D."/>
        </authorList>
    </citation>
    <scope>NUCLEOTIDE SEQUENCE</scope>
    <source>
        <strain evidence="7">CCAP 11/70</strain>
    </source>
</reference>
<dbReference type="Proteomes" id="UP000612055">
    <property type="component" value="Unassembled WGS sequence"/>
</dbReference>
<feature type="region of interest" description="Disordered" evidence="4">
    <location>
        <begin position="1359"/>
        <end position="1429"/>
    </location>
</feature>
<feature type="region of interest" description="Disordered" evidence="4">
    <location>
        <begin position="2718"/>
        <end position="2737"/>
    </location>
</feature>
<dbReference type="InterPro" id="IPR036940">
    <property type="entry name" value="PI3/4_kinase_cat_sf"/>
</dbReference>
<feature type="compositionally biased region" description="Gly residues" evidence="4">
    <location>
        <begin position="3787"/>
        <end position="3801"/>
    </location>
</feature>
<feature type="region of interest" description="Disordered" evidence="4">
    <location>
        <begin position="4417"/>
        <end position="4508"/>
    </location>
</feature>
<feature type="compositionally biased region" description="Low complexity" evidence="4">
    <location>
        <begin position="3930"/>
        <end position="3945"/>
    </location>
</feature>
<feature type="compositionally biased region" description="Acidic residues" evidence="4">
    <location>
        <begin position="3813"/>
        <end position="3831"/>
    </location>
</feature>